<keyword evidence="4 9" id="KW-0812">Transmembrane</keyword>
<evidence type="ECO:0000256" key="6">
    <source>
        <dbReference type="ARBA" id="ARBA00023136"/>
    </source>
</evidence>
<evidence type="ECO:0000313" key="12">
    <source>
        <dbReference type="Proteomes" id="UP001500655"/>
    </source>
</evidence>
<sequence>MNRRPLIGLLVAETISVLGSRMTMVALPWLVLVTTGSAARTGLVAAVEILPYVLASALGAPLIDRLGGRLVSVVADAGSLVVVGAIPLLADTGHLAFGALLALVLVAGGLRGFGDSAKRGAMFPQAVAASGMEMTRAVSLHDGLSRGAGLLAAPLAGALVLGLGGAANVLLVDAVSFGVCAVLVGVLVRTAPVSGEAPKRERYGAALWAGLAFVRSDRLILGLLLMISATNLLDHAFGAVLVPLWARDIFGSPLGIGLVSAAFGAGAVLGNVGFTYLAPKLPRWAPYTLGFLICGAPRFVVLAMDGGAWAVGVVSFAAGLGAAVLNPILGAVFYERIPERLMARVQGLSTAVAFAGMPLGALAGGWLGEYGARTGLLVVGGVYLLVTLAPLVGRFWRDMDVRPAPRAEPVLVAAR</sequence>
<dbReference type="PANTHER" id="PTHR23513">
    <property type="entry name" value="INTEGRAL MEMBRANE EFFLUX PROTEIN-RELATED"/>
    <property type="match status" value="1"/>
</dbReference>
<evidence type="ECO:0000256" key="3">
    <source>
        <dbReference type="ARBA" id="ARBA00022475"/>
    </source>
</evidence>
<dbReference type="Gene3D" id="1.20.1250.20">
    <property type="entry name" value="MFS general substrate transporter like domains"/>
    <property type="match status" value="1"/>
</dbReference>
<evidence type="ECO:0000256" key="4">
    <source>
        <dbReference type="ARBA" id="ARBA00022692"/>
    </source>
</evidence>
<dbReference type="EMBL" id="BAAALS010000009">
    <property type="protein sequence ID" value="GAA1752059.1"/>
    <property type="molecule type" value="Genomic_DNA"/>
</dbReference>
<reference evidence="11 12" key="1">
    <citation type="journal article" date="2019" name="Int. J. Syst. Evol. Microbiol.">
        <title>The Global Catalogue of Microorganisms (GCM) 10K type strain sequencing project: providing services to taxonomists for standard genome sequencing and annotation.</title>
        <authorList>
            <consortium name="The Broad Institute Genomics Platform"/>
            <consortium name="The Broad Institute Genome Sequencing Center for Infectious Disease"/>
            <person name="Wu L."/>
            <person name="Ma J."/>
        </authorList>
    </citation>
    <scope>NUCLEOTIDE SEQUENCE [LARGE SCALE GENOMIC DNA]</scope>
    <source>
        <strain evidence="11 12">JCM 13249</strain>
    </source>
</reference>
<keyword evidence="12" id="KW-1185">Reference proteome</keyword>
<gene>
    <name evidence="11" type="ORF">GCM10009681_23810</name>
</gene>
<evidence type="ECO:0000256" key="7">
    <source>
        <dbReference type="ARBA" id="ARBA00038075"/>
    </source>
</evidence>
<keyword evidence="6 9" id="KW-0472">Membrane</keyword>
<dbReference type="RefSeq" id="WP_344080101.1">
    <property type="nucleotide sequence ID" value="NZ_BAAALS010000009.1"/>
</dbReference>
<feature type="transmembrane region" description="Helical" evidence="9">
    <location>
        <begin position="70"/>
        <end position="89"/>
    </location>
</feature>
<feature type="transmembrane region" description="Helical" evidence="9">
    <location>
        <begin position="249"/>
        <end position="272"/>
    </location>
</feature>
<feature type="transmembrane region" description="Helical" evidence="9">
    <location>
        <begin position="95"/>
        <end position="113"/>
    </location>
</feature>
<feature type="transmembrane region" description="Helical" evidence="9">
    <location>
        <begin position="7"/>
        <end position="31"/>
    </location>
</feature>
<feature type="transmembrane region" description="Helical" evidence="9">
    <location>
        <begin position="374"/>
        <end position="396"/>
    </location>
</feature>
<evidence type="ECO:0000256" key="8">
    <source>
        <dbReference type="ARBA" id="ARBA00040914"/>
    </source>
</evidence>
<dbReference type="SUPFAM" id="SSF103473">
    <property type="entry name" value="MFS general substrate transporter"/>
    <property type="match status" value="1"/>
</dbReference>
<evidence type="ECO:0000259" key="10">
    <source>
        <dbReference type="PROSITE" id="PS50850"/>
    </source>
</evidence>
<feature type="transmembrane region" description="Helical" evidence="9">
    <location>
        <begin position="284"/>
        <end position="303"/>
    </location>
</feature>
<dbReference type="Pfam" id="PF07690">
    <property type="entry name" value="MFS_1"/>
    <property type="match status" value="1"/>
</dbReference>
<organism evidence="11 12">
    <name type="scientific">Luedemannella helvata</name>
    <dbReference type="NCBI Taxonomy" id="349315"/>
    <lineage>
        <taxon>Bacteria</taxon>
        <taxon>Bacillati</taxon>
        <taxon>Actinomycetota</taxon>
        <taxon>Actinomycetes</taxon>
        <taxon>Micromonosporales</taxon>
        <taxon>Micromonosporaceae</taxon>
        <taxon>Luedemannella</taxon>
    </lineage>
</organism>
<feature type="transmembrane region" description="Helical" evidence="9">
    <location>
        <begin position="345"/>
        <end position="368"/>
    </location>
</feature>
<evidence type="ECO:0000256" key="9">
    <source>
        <dbReference type="SAM" id="Phobius"/>
    </source>
</evidence>
<comment type="subcellular location">
    <subcellularLocation>
        <location evidence="1">Cell inner membrane</location>
        <topology evidence="1">Multi-pass membrane protein</topology>
    </subcellularLocation>
</comment>
<dbReference type="Proteomes" id="UP001500655">
    <property type="component" value="Unassembled WGS sequence"/>
</dbReference>
<comment type="caution">
    <text evidence="11">The sequence shown here is derived from an EMBL/GenBank/DDBJ whole genome shotgun (WGS) entry which is preliminary data.</text>
</comment>
<protein>
    <recommendedName>
        <fullName evidence="8">Multidrug efflux pump Tap</fullName>
    </recommendedName>
</protein>
<evidence type="ECO:0000256" key="2">
    <source>
        <dbReference type="ARBA" id="ARBA00022448"/>
    </source>
</evidence>
<feature type="transmembrane region" description="Helical" evidence="9">
    <location>
        <begin position="309"/>
        <end position="333"/>
    </location>
</feature>
<keyword evidence="5 9" id="KW-1133">Transmembrane helix</keyword>
<name>A0ABN3IMY5_9ACTN</name>
<accession>A0ABN3IMY5</accession>
<evidence type="ECO:0000256" key="5">
    <source>
        <dbReference type="ARBA" id="ARBA00022989"/>
    </source>
</evidence>
<feature type="domain" description="Major facilitator superfamily (MFS) profile" evidence="10">
    <location>
        <begin position="220"/>
        <end position="415"/>
    </location>
</feature>
<dbReference type="PANTHER" id="PTHR23513:SF9">
    <property type="entry name" value="ENTEROBACTIN EXPORTER ENTS"/>
    <property type="match status" value="1"/>
</dbReference>
<dbReference type="CDD" id="cd06173">
    <property type="entry name" value="MFS_MefA_like"/>
    <property type="match status" value="1"/>
</dbReference>
<evidence type="ECO:0000256" key="1">
    <source>
        <dbReference type="ARBA" id="ARBA00004429"/>
    </source>
</evidence>
<dbReference type="PROSITE" id="PS50850">
    <property type="entry name" value="MFS"/>
    <property type="match status" value="1"/>
</dbReference>
<feature type="transmembrane region" description="Helical" evidence="9">
    <location>
        <begin position="144"/>
        <end position="163"/>
    </location>
</feature>
<dbReference type="InterPro" id="IPR011701">
    <property type="entry name" value="MFS"/>
</dbReference>
<dbReference type="InterPro" id="IPR036259">
    <property type="entry name" value="MFS_trans_sf"/>
</dbReference>
<keyword evidence="3" id="KW-1003">Cell membrane</keyword>
<dbReference type="InterPro" id="IPR020846">
    <property type="entry name" value="MFS_dom"/>
</dbReference>
<evidence type="ECO:0000313" key="11">
    <source>
        <dbReference type="EMBL" id="GAA1752059.1"/>
    </source>
</evidence>
<feature type="transmembrane region" description="Helical" evidence="9">
    <location>
        <begin position="169"/>
        <end position="191"/>
    </location>
</feature>
<feature type="transmembrane region" description="Helical" evidence="9">
    <location>
        <begin position="43"/>
        <end position="63"/>
    </location>
</feature>
<comment type="similarity">
    <text evidence="7">Belongs to the major facilitator superfamily. Drug:H(+) antiporter-3 (DHA3) (TC 2.A.1.21) family.</text>
</comment>
<proteinExistence type="inferred from homology"/>
<keyword evidence="2" id="KW-0813">Transport</keyword>